<dbReference type="Proteomes" id="UP001151081">
    <property type="component" value="Unassembled WGS sequence"/>
</dbReference>
<evidence type="ECO:0000313" key="1">
    <source>
        <dbReference type="EMBL" id="MDC3982227.1"/>
    </source>
</evidence>
<keyword evidence="2" id="KW-1185">Reference proteome</keyword>
<dbReference type="RefSeq" id="WP_271926574.1">
    <property type="nucleotide sequence ID" value="NZ_JAGTJJ010000007.1"/>
</dbReference>
<accession>A0A9X3X171</accession>
<dbReference type="PANTHER" id="PTHR38009:SF1">
    <property type="entry name" value="CONSERVED HYPOTHETICAL PHAGE TAIL PROTEIN"/>
    <property type="match status" value="1"/>
</dbReference>
<comment type="caution">
    <text evidence="1">The sequence shown here is derived from an EMBL/GenBank/DDBJ whole genome shotgun (WGS) entry which is preliminary data.</text>
</comment>
<organism evidence="1 2">
    <name type="scientific">Polyangium jinanense</name>
    <dbReference type="NCBI Taxonomy" id="2829994"/>
    <lineage>
        <taxon>Bacteria</taxon>
        <taxon>Pseudomonadati</taxon>
        <taxon>Myxococcota</taxon>
        <taxon>Polyangia</taxon>
        <taxon>Polyangiales</taxon>
        <taxon>Polyangiaceae</taxon>
        <taxon>Polyangium</taxon>
    </lineage>
</organism>
<sequence length="152" mass="16673">MSTSKRPPYGAFNFTVSIDGSDAFGGFSDVSGLNTEFTMAEYREGSDPDNHVRKVPGIYKTGDVTLKRGIVDSRAFWDWIADIRKRGPLGRKEVLITLLDEARKPVQAWKLLNVTPMKYTGPTLAAKGGGDVAMEEIVLSAEDIQMGFPDVT</sequence>
<dbReference type="GO" id="GO:0005198">
    <property type="term" value="F:structural molecule activity"/>
    <property type="evidence" value="ECO:0007669"/>
    <property type="project" value="InterPro"/>
</dbReference>
<reference evidence="1 2" key="1">
    <citation type="submission" date="2021-04" db="EMBL/GenBank/DDBJ databases">
        <title>Genome analysis of Polyangium sp.</title>
        <authorList>
            <person name="Li Y."/>
            <person name="Wang J."/>
        </authorList>
    </citation>
    <scope>NUCLEOTIDE SEQUENCE [LARGE SCALE GENOMIC DNA]</scope>
    <source>
        <strain evidence="1 2">SDU14</strain>
    </source>
</reference>
<name>A0A9X3X171_9BACT</name>
<dbReference type="InterPro" id="IPR011747">
    <property type="entry name" value="CHP02241"/>
</dbReference>
<dbReference type="NCBIfam" id="TIGR02241">
    <property type="entry name" value="conserved hypothetical phage tail region protein"/>
    <property type="match status" value="1"/>
</dbReference>
<gene>
    <name evidence="1" type="ORF">KEG57_17035</name>
</gene>
<dbReference type="Pfam" id="PF06841">
    <property type="entry name" value="Phage_T4_gp19"/>
    <property type="match status" value="1"/>
</dbReference>
<dbReference type="PANTHER" id="PTHR38009">
    <property type="entry name" value="CONSERVED HYPOTHETICAL PHAGE TAIL PROTEIN"/>
    <property type="match status" value="1"/>
</dbReference>
<dbReference type="AlphaFoldDB" id="A0A9X3X171"/>
<evidence type="ECO:0000313" key="2">
    <source>
        <dbReference type="Proteomes" id="UP001151081"/>
    </source>
</evidence>
<dbReference type="EMBL" id="JAGTJJ010000007">
    <property type="protein sequence ID" value="MDC3982227.1"/>
    <property type="molecule type" value="Genomic_DNA"/>
</dbReference>
<proteinExistence type="predicted"/>
<dbReference type="InterPro" id="IPR010667">
    <property type="entry name" value="Phage_T4_Gp19"/>
</dbReference>
<protein>
    <submittedName>
        <fullName evidence="1">Phage tail protein</fullName>
    </submittedName>
</protein>